<dbReference type="PRINTS" id="PR00792">
    <property type="entry name" value="PEPSIN"/>
</dbReference>
<evidence type="ECO:0000256" key="1">
    <source>
        <dbReference type="ARBA" id="ARBA00007447"/>
    </source>
</evidence>
<accession>B6QKT4</accession>
<dbReference type="InterPro" id="IPR033121">
    <property type="entry name" value="PEPTIDASE_A1"/>
</dbReference>
<dbReference type="HOGENOM" id="CLU_013253_0_1_1"/>
<dbReference type="PANTHER" id="PTHR47966:SF2">
    <property type="entry name" value="ASPERGILLOPEPSIN-1-RELATED"/>
    <property type="match status" value="1"/>
</dbReference>
<comment type="similarity">
    <text evidence="1 5">Belongs to the peptidase A1 family.</text>
</comment>
<dbReference type="EMBL" id="DS995903">
    <property type="protein sequence ID" value="EEA21711.1"/>
    <property type="molecule type" value="Genomic_DNA"/>
</dbReference>
<dbReference type="Pfam" id="PF00026">
    <property type="entry name" value="Asp"/>
    <property type="match status" value="1"/>
</dbReference>
<organism evidence="7 8">
    <name type="scientific">Talaromyces marneffei (strain ATCC 18224 / CBS 334.59 / QM 7333)</name>
    <name type="common">Penicillium marneffei</name>
    <dbReference type="NCBI Taxonomy" id="441960"/>
    <lineage>
        <taxon>Eukaryota</taxon>
        <taxon>Fungi</taxon>
        <taxon>Dikarya</taxon>
        <taxon>Ascomycota</taxon>
        <taxon>Pezizomycotina</taxon>
        <taxon>Eurotiomycetes</taxon>
        <taxon>Eurotiomycetidae</taxon>
        <taxon>Eurotiales</taxon>
        <taxon>Trichocomaceae</taxon>
        <taxon>Talaromyces</taxon>
        <taxon>Talaromyces sect. Talaromyces</taxon>
    </lineage>
</organism>
<dbReference type="PANTHER" id="PTHR47966">
    <property type="entry name" value="BETA-SITE APP-CLEAVING ENZYME, ISOFORM A-RELATED"/>
    <property type="match status" value="1"/>
</dbReference>
<dbReference type="Proteomes" id="UP000001294">
    <property type="component" value="Unassembled WGS sequence"/>
</dbReference>
<keyword evidence="3 5" id="KW-0064">Aspartyl protease</keyword>
<evidence type="ECO:0000313" key="8">
    <source>
        <dbReference type="Proteomes" id="UP000001294"/>
    </source>
</evidence>
<protein>
    <submittedName>
        <fullName evidence="7">Aspergillopepsin A, putative</fullName>
    </submittedName>
</protein>
<feature type="domain" description="Peptidase A1" evidence="6">
    <location>
        <begin position="94"/>
        <end position="398"/>
    </location>
</feature>
<dbReference type="PROSITE" id="PS51767">
    <property type="entry name" value="PEPTIDASE_A1"/>
    <property type="match status" value="1"/>
</dbReference>
<dbReference type="InterPro" id="IPR001969">
    <property type="entry name" value="Aspartic_peptidase_AS"/>
</dbReference>
<evidence type="ECO:0000256" key="3">
    <source>
        <dbReference type="ARBA" id="ARBA00022750"/>
    </source>
</evidence>
<dbReference type="PhylomeDB" id="B6QKT4"/>
<dbReference type="InterPro" id="IPR021109">
    <property type="entry name" value="Peptidase_aspartic_dom_sf"/>
</dbReference>
<evidence type="ECO:0000256" key="4">
    <source>
        <dbReference type="ARBA" id="ARBA00022801"/>
    </source>
</evidence>
<keyword evidence="4 5" id="KW-0378">Hydrolase</keyword>
<sequence length="408" mass="44303">MVTWSERDTPPSLPWPTAKILSALAASAPTLGRSFSINLVPINISRVHPAVKYARAYIKHGVDIPNYLALATRSGCLNQSGSVRVDSYLEDAAYLSPVKVGNNILFLYPDTGSGDFWAYTRNTPGAATHYVYDTSTGTKLPNQYWHIEYIDGSTAGGAVYTDKVEVGNVSFSNQAIGIADYLQSSQVVFTEIIDGMMGLAFSSLNTVRPTKQPTFYDNVKPSLQTPVFAAYLKHNASGVFDFGFIDSSKYSGEIVYKDVDSSRGQWNVTLDGYSIGDTFSASDCFNAIVDTGTSLLLLDHEIVQNYYAPIPSSQFSLRHGGWIFNCADDIPTFTVKIGPLDVVIPAEYLNYGSLGTSCYGGLQCSPHNSYGILGDVFLKVLYVIFDDGTTSSPRVGFAKQASLSVPKV</sequence>
<evidence type="ECO:0000313" key="7">
    <source>
        <dbReference type="EMBL" id="EEA21711.1"/>
    </source>
</evidence>
<reference evidence="8" key="1">
    <citation type="journal article" date="2015" name="Genome Announc.">
        <title>Genome sequence of the AIDS-associated pathogen Penicillium marneffei (ATCC18224) and its near taxonomic relative Talaromyces stipitatus (ATCC10500).</title>
        <authorList>
            <person name="Nierman W.C."/>
            <person name="Fedorova-Abrams N.D."/>
            <person name="Andrianopoulos A."/>
        </authorList>
    </citation>
    <scope>NUCLEOTIDE SEQUENCE [LARGE SCALE GENOMIC DNA]</scope>
    <source>
        <strain evidence="8">ATCC 18224 / CBS 334.59 / QM 7333</strain>
    </source>
</reference>
<dbReference type="Gene3D" id="2.40.70.10">
    <property type="entry name" value="Acid Proteases"/>
    <property type="match status" value="2"/>
</dbReference>
<dbReference type="PROSITE" id="PS00141">
    <property type="entry name" value="ASP_PROTEASE"/>
    <property type="match status" value="1"/>
</dbReference>
<evidence type="ECO:0000256" key="5">
    <source>
        <dbReference type="RuleBase" id="RU000454"/>
    </source>
</evidence>
<dbReference type="VEuPathDB" id="FungiDB:PMAA_055060"/>
<proteinExistence type="inferred from homology"/>
<dbReference type="AlphaFoldDB" id="B6QKT4"/>
<dbReference type="SUPFAM" id="SSF50630">
    <property type="entry name" value="Acid proteases"/>
    <property type="match status" value="1"/>
</dbReference>
<dbReference type="InterPro" id="IPR001461">
    <property type="entry name" value="Aspartic_peptidase_A1"/>
</dbReference>
<dbReference type="GO" id="GO:0004190">
    <property type="term" value="F:aspartic-type endopeptidase activity"/>
    <property type="evidence" value="ECO:0007669"/>
    <property type="project" value="UniProtKB-KW"/>
</dbReference>
<dbReference type="InterPro" id="IPR034163">
    <property type="entry name" value="Aspergillopepsin-like_cat_dom"/>
</dbReference>
<evidence type="ECO:0000256" key="2">
    <source>
        <dbReference type="ARBA" id="ARBA00022670"/>
    </source>
</evidence>
<dbReference type="CDD" id="cd06097">
    <property type="entry name" value="Aspergillopepsin_like"/>
    <property type="match status" value="1"/>
</dbReference>
<dbReference type="GO" id="GO:0006508">
    <property type="term" value="P:proteolysis"/>
    <property type="evidence" value="ECO:0007669"/>
    <property type="project" value="UniProtKB-KW"/>
</dbReference>
<keyword evidence="8" id="KW-1185">Reference proteome</keyword>
<name>B6QKT4_TALMQ</name>
<keyword evidence="2 5" id="KW-0645">Protease</keyword>
<gene>
    <name evidence="7" type="ORF">PMAA_055060</name>
</gene>
<evidence type="ECO:0000259" key="6">
    <source>
        <dbReference type="PROSITE" id="PS51767"/>
    </source>
</evidence>